<name>A0AAD5MLR4_PARTN</name>
<proteinExistence type="predicted"/>
<dbReference type="Gene3D" id="2.30.30.140">
    <property type="match status" value="1"/>
</dbReference>
<dbReference type="EMBL" id="JAHQIW010000805">
    <property type="protein sequence ID" value="KAJ1350146.1"/>
    <property type="molecule type" value="Genomic_DNA"/>
</dbReference>
<protein>
    <submittedName>
        <fullName evidence="2">Uncharacterized protein</fullName>
    </submittedName>
</protein>
<accession>A0AAD5MLR4</accession>
<comment type="caution">
    <text evidence="2">The sequence shown here is derived from an EMBL/GenBank/DDBJ whole genome shotgun (WGS) entry which is preliminary data.</text>
</comment>
<feature type="compositionally biased region" description="Basic and acidic residues" evidence="1">
    <location>
        <begin position="109"/>
        <end position="126"/>
    </location>
</feature>
<feature type="region of interest" description="Disordered" evidence="1">
    <location>
        <begin position="108"/>
        <end position="144"/>
    </location>
</feature>
<gene>
    <name evidence="2" type="ORF">KIN20_005869</name>
</gene>
<evidence type="ECO:0000313" key="2">
    <source>
        <dbReference type="EMBL" id="KAJ1350146.1"/>
    </source>
</evidence>
<evidence type="ECO:0000313" key="3">
    <source>
        <dbReference type="Proteomes" id="UP001196413"/>
    </source>
</evidence>
<organism evidence="2 3">
    <name type="scientific">Parelaphostrongylus tenuis</name>
    <name type="common">Meningeal worm</name>
    <dbReference type="NCBI Taxonomy" id="148309"/>
    <lineage>
        <taxon>Eukaryota</taxon>
        <taxon>Metazoa</taxon>
        <taxon>Ecdysozoa</taxon>
        <taxon>Nematoda</taxon>
        <taxon>Chromadorea</taxon>
        <taxon>Rhabditida</taxon>
        <taxon>Rhabditina</taxon>
        <taxon>Rhabditomorpha</taxon>
        <taxon>Strongyloidea</taxon>
        <taxon>Metastrongylidae</taxon>
        <taxon>Parelaphostrongylus</taxon>
    </lineage>
</organism>
<sequence length="282" mass="32174">MRVEAGARWHRNLTLALFVFEFAEHRIARRGVTGPSWIERRSSLFYKTSGSGILVLVMIPVTFTSSDSQLVSDEDSLIVDAVQKPLYENFDGRNWEVNEDLISARGNSTRREGSNFFDGSRDDYESRGSTMSLSPSRRDDRRNSPVFQQNSRFVNVFLIDEGKTVSVTNAQLVPLLDRYHEIPPFAICCTVGEYDTYHGKRHDFILECMQIVEYFMGAGMDGLEVEVLDKIHDGKDKLKVRLTQFGKREGTAFDGNGMTTSALNKYRMDTKRAKESCRKTHQ</sequence>
<dbReference type="SUPFAM" id="SSF63748">
    <property type="entry name" value="Tudor/PWWP/MBT"/>
    <property type="match status" value="1"/>
</dbReference>
<dbReference type="Proteomes" id="UP001196413">
    <property type="component" value="Unassembled WGS sequence"/>
</dbReference>
<keyword evidence="3" id="KW-1185">Reference proteome</keyword>
<dbReference type="AlphaFoldDB" id="A0AAD5MLR4"/>
<evidence type="ECO:0000256" key="1">
    <source>
        <dbReference type="SAM" id="MobiDB-lite"/>
    </source>
</evidence>
<reference evidence="2" key="1">
    <citation type="submission" date="2021-06" db="EMBL/GenBank/DDBJ databases">
        <title>Parelaphostrongylus tenuis whole genome reference sequence.</title>
        <authorList>
            <person name="Garwood T.J."/>
            <person name="Larsen P.A."/>
            <person name="Fountain-Jones N.M."/>
            <person name="Garbe J.R."/>
            <person name="Macchietto M.G."/>
            <person name="Kania S.A."/>
            <person name="Gerhold R.W."/>
            <person name="Richards J.E."/>
            <person name="Wolf T.M."/>
        </authorList>
    </citation>
    <scope>NUCLEOTIDE SEQUENCE</scope>
    <source>
        <strain evidence="2">MNPRO001-30</strain>
        <tissue evidence="2">Meninges</tissue>
    </source>
</reference>